<comment type="subcellular location">
    <subcellularLocation>
        <location evidence="1">Cell inner membrane</location>
        <topology evidence="1">Multi-pass membrane protein</topology>
    </subcellularLocation>
</comment>
<keyword evidence="1" id="KW-0997">Cell inner membrane</keyword>
<keyword evidence="5" id="KW-1185">Reference proteome</keyword>
<keyword evidence="1" id="KW-1208">Phospholipid metabolism</keyword>
<comment type="pathway">
    <text evidence="1">Phospholipid metabolism; phosphatidylglycerol biosynthesis; phosphatidylglycerol from CDP-diacylglycerol: step 2/2.</text>
</comment>
<comment type="catalytic activity">
    <reaction evidence="1">
        <text>a 1,2-diacyl-sn-glycero-3-phospho-(1'-sn-glycero-3'-phosphate) + H2O = a 1,2-diacyl-sn-glycero-3-phospho-(1'-sn-glycerol) + phosphate</text>
        <dbReference type="Rhea" id="RHEA:33751"/>
        <dbReference type="ChEBI" id="CHEBI:15377"/>
        <dbReference type="ChEBI" id="CHEBI:43474"/>
        <dbReference type="ChEBI" id="CHEBI:60110"/>
        <dbReference type="ChEBI" id="CHEBI:64716"/>
        <dbReference type="EC" id="3.1.3.27"/>
    </reaction>
</comment>
<comment type="caution">
    <text evidence="4">The sequence shown here is derived from an EMBL/GenBank/DDBJ whole genome shotgun (WGS) entry which is preliminary data.</text>
</comment>
<feature type="domain" description="YutG/PgpA" evidence="3">
    <location>
        <begin position="17"/>
        <end position="154"/>
    </location>
</feature>
<dbReference type="SUPFAM" id="SSF101307">
    <property type="entry name" value="YutG-like"/>
    <property type="match status" value="1"/>
</dbReference>
<comment type="function">
    <text evidence="1">Lipid phosphatase which dephosphorylates phosphatidylglycerophosphate (PGP) to phosphatidylglycerol (PG).</text>
</comment>
<dbReference type="Pfam" id="PF04608">
    <property type="entry name" value="PgpA"/>
    <property type="match status" value="1"/>
</dbReference>
<dbReference type="Proteomes" id="UP001149719">
    <property type="component" value="Unassembled WGS sequence"/>
</dbReference>
<evidence type="ECO:0000313" key="5">
    <source>
        <dbReference type="Proteomes" id="UP001149719"/>
    </source>
</evidence>
<sequence>MADKVPRSVWRNPVHFLAFGLGSGTVDKAPGTFGTLAAIPIYLLMQHWTDLNYLIMLIVTFIVGIYLCDKTSKDLGVHDHSGIVWDEFVGFWITMWMAPEGWLYIIVGFVLFRVFDILKPWPISWLDKKVEGGFGIMIDDVLAGVFALLALQGLIHLGI</sequence>
<dbReference type="RefSeq" id="WP_269127677.1">
    <property type="nucleotide sequence ID" value="NZ_JAPUBN010000024.1"/>
</dbReference>
<keyword evidence="1" id="KW-0595">Phospholipid degradation</keyword>
<protein>
    <recommendedName>
        <fullName evidence="1">Phosphatidylglycerophosphatase A</fullName>
        <ecNumber evidence="1">3.1.3.27</ecNumber>
    </recommendedName>
    <alternativeName>
        <fullName evidence="1">Phosphatidylglycerolphosphate phosphatase A</fullName>
    </alternativeName>
</protein>
<keyword evidence="1" id="KW-0443">Lipid metabolism</keyword>
<keyword evidence="2" id="KW-1133">Transmembrane helix</keyword>
<keyword evidence="1" id="KW-0378">Hydrolase</keyword>
<dbReference type="InterPro" id="IPR036681">
    <property type="entry name" value="PgpA-like_sf"/>
</dbReference>
<keyword evidence="1 2" id="KW-0812">Transmembrane</keyword>
<dbReference type="PIRSF" id="PIRSF006162">
    <property type="entry name" value="PgpA"/>
    <property type="match status" value="1"/>
</dbReference>
<feature type="transmembrane region" description="Helical" evidence="2">
    <location>
        <begin position="89"/>
        <end position="112"/>
    </location>
</feature>
<comment type="cofactor">
    <cofactor evidence="1">
        <name>Mg(2+)</name>
        <dbReference type="ChEBI" id="CHEBI:18420"/>
    </cofactor>
</comment>
<gene>
    <name evidence="4" type="ORF">O1D97_18505</name>
</gene>
<evidence type="ECO:0000259" key="3">
    <source>
        <dbReference type="Pfam" id="PF04608"/>
    </source>
</evidence>
<dbReference type="PANTHER" id="PTHR36305:SF1">
    <property type="entry name" value="PHOSPHATIDYLGLYCEROPHOSPHATASE A"/>
    <property type="match status" value="1"/>
</dbReference>
<dbReference type="InterPro" id="IPR026037">
    <property type="entry name" value="PgpA"/>
</dbReference>
<evidence type="ECO:0000313" key="4">
    <source>
        <dbReference type="EMBL" id="MCZ2723545.1"/>
    </source>
</evidence>
<dbReference type="EC" id="3.1.3.27" evidence="1"/>
<dbReference type="InterPro" id="IPR007686">
    <property type="entry name" value="YutG/PgpA"/>
</dbReference>
<reference evidence="4" key="1">
    <citation type="submission" date="2022-12" db="EMBL/GenBank/DDBJ databases">
        <title>Marinomonas 15G1-11 sp. nov, isolated from marine algae.</title>
        <authorList>
            <person name="Butt M."/>
            <person name="Choi D.G."/>
            <person name="Kim J.M."/>
            <person name="Lee J.K."/>
            <person name="Baek J.H."/>
            <person name="Jeon C.O."/>
        </authorList>
    </citation>
    <scope>NUCLEOTIDE SEQUENCE</scope>
    <source>
        <strain evidence="4">15G1-11</strain>
    </source>
</reference>
<feature type="transmembrane region" description="Helical" evidence="2">
    <location>
        <begin position="132"/>
        <end position="155"/>
    </location>
</feature>
<name>A0ABT4JYS8_9GAMM</name>
<dbReference type="PANTHER" id="PTHR36305">
    <property type="entry name" value="PHOSPHATIDYLGLYCEROPHOSPHATASE A"/>
    <property type="match status" value="1"/>
</dbReference>
<evidence type="ECO:0000256" key="1">
    <source>
        <dbReference type="PIRNR" id="PIRNR006162"/>
    </source>
</evidence>
<proteinExistence type="predicted"/>
<keyword evidence="1" id="KW-0460">Magnesium</keyword>
<dbReference type="EMBL" id="JAPUBN010000024">
    <property type="protein sequence ID" value="MCZ2723545.1"/>
    <property type="molecule type" value="Genomic_DNA"/>
</dbReference>
<dbReference type="CDD" id="cd06971">
    <property type="entry name" value="PgpA"/>
    <property type="match status" value="1"/>
</dbReference>
<keyword evidence="1" id="KW-0479">Metal-binding</keyword>
<keyword evidence="1 2" id="KW-0472">Membrane</keyword>
<organism evidence="4 5">
    <name type="scientific">Marinomonas phaeophyticola</name>
    <dbReference type="NCBI Taxonomy" id="3004091"/>
    <lineage>
        <taxon>Bacteria</taxon>
        <taxon>Pseudomonadati</taxon>
        <taxon>Pseudomonadota</taxon>
        <taxon>Gammaproteobacteria</taxon>
        <taxon>Oceanospirillales</taxon>
        <taxon>Oceanospirillaceae</taxon>
        <taxon>Marinomonas</taxon>
    </lineage>
</organism>
<keyword evidence="1" id="KW-0442">Lipid degradation</keyword>
<feature type="transmembrane region" description="Helical" evidence="2">
    <location>
        <begin position="51"/>
        <end position="68"/>
    </location>
</feature>
<evidence type="ECO:0000256" key="2">
    <source>
        <dbReference type="SAM" id="Phobius"/>
    </source>
</evidence>
<keyword evidence="1" id="KW-1003">Cell membrane</keyword>
<accession>A0ABT4JYS8</accession>